<dbReference type="RefSeq" id="WP_304485469.1">
    <property type="nucleotide sequence ID" value="NZ_JAUQOQ010000048.1"/>
</dbReference>
<dbReference type="Pfam" id="PF00501">
    <property type="entry name" value="AMP-binding"/>
    <property type="match status" value="1"/>
</dbReference>
<dbReference type="Gene3D" id="2.30.38.10">
    <property type="entry name" value="Luciferase, Domain 3"/>
    <property type="match status" value="1"/>
</dbReference>
<keyword evidence="3" id="KW-1185">Reference proteome</keyword>
<feature type="domain" description="AMP-dependent synthetase/ligase" evidence="1">
    <location>
        <begin position="5"/>
        <end position="185"/>
    </location>
</feature>
<comment type="caution">
    <text evidence="2">The sequence shown here is derived from an EMBL/GenBank/DDBJ whole genome shotgun (WGS) entry which is preliminary data.</text>
</comment>
<feature type="non-terminal residue" evidence="2">
    <location>
        <position position="200"/>
    </location>
</feature>
<protein>
    <submittedName>
        <fullName evidence="2">AMP-binding protein</fullName>
    </submittedName>
</protein>
<dbReference type="Gene3D" id="3.40.50.980">
    <property type="match status" value="1"/>
</dbReference>
<sequence>LLWTQDAYGLGAEDVVLQKTPFSFDVSVWEFFWPLQTGAQLVMARPGGHRDPQYLRQVIAERSVTTLHFVPSMLDVFLAFGDAEPAQLKRVLCSGEALPGSLVRRFKAQLPSVELHNLYGPTEAAVDVSAWHCAEPLAQTPDNTPIGKPIANTTLYVLDAQGQPVPQGVAGELYIGGVQVARGYLNRDDLSAERFIDDPF</sequence>
<name>A0ABV4ZFI3_9PSED</name>
<dbReference type="PANTHER" id="PTHR45527">
    <property type="entry name" value="NONRIBOSOMAL PEPTIDE SYNTHETASE"/>
    <property type="match status" value="1"/>
</dbReference>
<dbReference type="InterPro" id="IPR000873">
    <property type="entry name" value="AMP-dep_synth/lig_dom"/>
</dbReference>
<dbReference type="EMBL" id="JBHFXX010000055">
    <property type="protein sequence ID" value="MFB3803261.1"/>
    <property type="molecule type" value="Genomic_DNA"/>
</dbReference>
<evidence type="ECO:0000313" key="2">
    <source>
        <dbReference type="EMBL" id="MFB3803261.1"/>
    </source>
</evidence>
<dbReference type="Proteomes" id="UP001577047">
    <property type="component" value="Unassembled WGS sequence"/>
</dbReference>
<proteinExistence type="predicted"/>
<reference evidence="2 3" key="1">
    <citation type="submission" date="2024-09" db="EMBL/GenBank/DDBJ databases">
        <authorList>
            <person name="Fullem K."/>
        </authorList>
    </citation>
    <scope>NUCLEOTIDE SEQUENCE [LARGE SCALE GENOMIC DNA]</scope>
    <source>
        <strain evidence="3">K1(2024)</strain>
    </source>
</reference>
<evidence type="ECO:0000259" key="1">
    <source>
        <dbReference type="Pfam" id="PF00501"/>
    </source>
</evidence>
<evidence type="ECO:0000313" key="3">
    <source>
        <dbReference type="Proteomes" id="UP001577047"/>
    </source>
</evidence>
<dbReference type="SUPFAM" id="SSF56801">
    <property type="entry name" value="Acetyl-CoA synthetase-like"/>
    <property type="match status" value="1"/>
</dbReference>
<organism evidence="2 3">
    <name type="scientific">Pseudomonas boreofloridensis</name>
    <dbReference type="NCBI Taxonomy" id="3064348"/>
    <lineage>
        <taxon>Bacteria</taxon>
        <taxon>Pseudomonadati</taxon>
        <taxon>Pseudomonadota</taxon>
        <taxon>Gammaproteobacteria</taxon>
        <taxon>Pseudomonadales</taxon>
        <taxon>Pseudomonadaceae</taxon>
        <taxon>Pseudomonas</taxon>
    </lineage>
</organism>
<dbReference type="PANTHER" id="PTHR45527:SF1">
    <property type="entry name" value="FATTY ACID SYNTHASE"/>
    <property type="match status" value="1"/>
</dbReference>
<feature type="non-terminal residue" evidence="2">
    <location>
        <position position="1"/>
    </location>
</feature>
<gene>
    <name evidence="2" type="ORF">ACE1YR_23055</name>
</gene>
<accession>A0ABV4ZFI3</accession>